<evidence type="ECO:0000256" key="5">
    <source>
        <dbReference type="ARBA" id="ARBA00022989"/>
    </source>
</evidence>
<evidence type="ECO:0000313" key="9">
    <source>
        <dbReference type="Proteomes" id="UP000054804"/>
    </source>
</evidence>
<reference evidence="8 9" key="1">
    <citation type="submission" date="2015-12" db="EMBL/GenBank/DDBJ databases">
        <title>Draft genome sequence of Streptomyces silvensis ATCC 53525, a producer of novel hormone antagonists.</title>
        <authorList>
            <person name="Johnston C.W."/>
            <person name="Li Y."/>
            <person name="Magarvey N.A."/>
        </authorList>
    </citation>
    <scope>NUCLEOTIDE SEQUENCE [LARGE SCALE GENOMIC DNA]</scope>
    <source>
        <strain evidence="8 9">ATCC 53525</strain>
    </source>
</reference>
<dbReference type="Gene3D" id="1.20.1250.20">
    <property type="entry name" value="MFS general substrate transporter like domains"/>
    <property type="match status" value="1"/>
</dbReference>
<keyword evidence="4 7" id="KW-0812">Transmembrane</keyword>
<dbReference type="RefSeq" id="WP_058852191.1">
    <property type="nucleotide sequence ID" value="NZ_LOCL01000073.1"/>
</dbReference>
<evidence type="ECO:0000256" key="6">
    <source>
        <dbReference type="ARBA" id="ARBA00023136"/>
    </source>
</evidence>
<dbReference type="SUPFAM" id="SSF103473">
    <property type="entry name" value="MFS general substrate transporter"/>
    <property type="match status" value="1"/>
</dbReference>
<evidence type="ECO:0008006" key="10">
    <source>
        <dbReference type="Google" id="ProtNLM"/>
    </source>
</evidence>
<dbReference type="Proteomes" id="UP000054804">
    <property type="component" value="Unassembled WGS sequence"/>
</dbReference>
<name>A0A0W7WSU4_9ACTN</name>
<evidence type="ECO:0000313" key="8">
    <source>
        <dbReference type="EMBL" id="KUF13645.1"/>
    </source>
</evidence>
<evidence type="ECO:0000256" key="7">
    <source>
        <dbReference type="SAM" id="Phobius"/>
    </source>
</evidence>
<feature type="transmembrane region" description="Helical" evidence="7">
    <location>
        <begin position="194"/>
        <end position="216"/>
    </location>
</feature>
<feature type="transmembrane region" description="Helical" evidence="7">
    <location>
        <begin position="57"/>
        <end position="82"/>
    </location>
</feature>
<dbReference type="STRING" id="1765722.AT728_34965"/>
<evidence type="ECO:0000256" key="2">
    <source>
        <dbReference type="ARBA" id="ARBA00022448"/>
    </source>
</evidence>
<evidence type="ECO:0000256" key="1">
    <source>
        <dbReference type="ARBA" id="ARBA00004429"/>
    </source>
</evidence>
<keyword evidence="2" id="KW-0813">Transport</keyword>
<dbReference type="InterPro" id="IPR011701">
    <property type="entry name" value="MFS"/>
</dbReference>
<feature type="transmembrane region" description="Helical" evidence="7">
    <location>
        <begin position="228"/>
        <end position="246"/>
    </location>
</feature>
<dbReference type="GO" id="GO:0022857">
    <property type="term" value="F:transmembrane transporter activity"/>
    <property type="evidence" value="ECO:0007669"/>
    <property type="project" value="InterPro"/>
</dbReference>
<keyword evidence="6 7" id="KW-0472">Membrane</keyword>
<evidence type="ECO:0000256" key="4">
    <source>
        <dbReference type="ARBA" id="ARBA00022692"/>
    </source>
</evidence>
<dbReference type="InterPro" id="IPR036259">
    <property type="entry name" value="MFS_trans_sf"/>
</dbReference>
<dbReference type="PANTHER" id="PTHR23513:SF9">
    <property type="entry name" value="ENTEROBACTIN EXPORTER ENTS"/>
    <property type="match status" value="1"/>
</dbReference>
<organism evidence="8 9">
    <name type="scientific">Streptomyces silvensis</name>
    <dbReference type="NCBI Taxonomy" id="1765722"/>
    <lineage>
        <taxon>Bacteria</taxon>
        <taxon>Bacillati</taxon>
        <taxon>Actinomycetota</taxon>
        <taxon>Actinomycetes</taxon>
        <taxon>Kitasatosporales</taxon>
        <taxon>Streptomycetaceae</taxon>
        <taxon>Streptomyces</taxon>
    </lineage>
</organism>
<comment type="caution">
    <text evidence="8">The sequence shown here is derived from an EMBL/GenBank/DDBJ whole genome shotgun (WGS) entry which is preliminary data.</text>
</comment>
<dbReference type="PANTHER" id="PTHR23513">
    <property type="entry name" value="INTEGRAL MEMBRANE EFFLUX PROTEIN-RELATED"/>
    <property type="match status" value="1"/>
</dbReference>
<feature type="transmembrane region" description="Helical" evidence="7">
    <location>
        <begin position="94"/>
        <end position="119"/>
    </location>
</feature>
<evidence type="ECO:0000256" key="3">
    <source>
        <dbReference type="ARBA" id="ARBA00022475"/>
    </source>
</evidence>
<gene>
    <name evidence="8" type="ORF">AT728_34965</name>
</gene>
<comment type="subcellular location">
    <subcellularLocation>
        <location evidence="1">Cell inner membrane</location>
        <topology evidence="1">Multi-pass membrane protein</topology>
    </subcellularLocation>
</comment>
<dbReference type="Pfam" id="PF07690">
    <property type="entry name" value="MFS_1"/>
    <property type="match status" value="1"/>
</dbReference>
<sequence length="250" mass="24567">MVERGVGVVRVGGGDLFDQEQGAVGGERGGGPGEQVRGVLVGEPRQLANAFLPEPRLWAVFLCVALDGVATGVSVTALMAVAPSLVRQEQLPAAGALLSLTGEIGSIAAPFLGGVLLALSGPGPVFAATAVTTGATTLLLRRVGPLPPLPQGRDAEAPGGAVGCSGEGAGVGSGRGADDGSLLVAFRHAVRDRVVGGLLVLGGVTALFNLPVVLFPELVATRFGGGEVTLGLLCTAPVVGAVLVSATSSG</sequence>
<dbReference type="EMBL" id="LOCL01000073">
    <property type="protein sequence ID" value="KUF13645.1"/>
    <property type="molecule type" value="Genomic_DNA"/>
</dbReference>
<dbReference type="AlphaFoldDB" id="A0A0W7WSU4"/>
<proteinExistence type="predicted"/>
<dbReference type="GO" id="GO:0005886">
    <property type="term" value="C:plasma membrane"/>
    <property type="evidence" value="ECO:0007669"/>
    <property type="project" value="UniProtKB-SubCell"/>
</dbReference>
<protein>
    <recommendedName>
        <fullName evidence="10">Major facilitator superfamily (MFS) profile domain-containing protein</fullName>
    </recommendedName>
</protein>
<accession>A0A0W7WSU4</accession>
<keyword evidence="5 7" id="KW-1133">Transmembrane helix</keyword>
<keyword evidence="9" id="KW-1185">Reference proteome</keyword>
<keyword evidence="3" id="KW-1003">Cell membrane</keyword>